<organism evidence="7">
    <name type="scientific">Singulisphaera sp. Ch08</name>
    <dbReference type="NCBI Taxonomy" id="3120278"/>
    <lineage>
        <taxon>Bacteria</taxon>
        <taxon>Pseudomonadati</taxon>
        <taxon>Planctomycetota</taxon>
        <taxon>Planctomycetia</taxon>
        <taxon>Isosphaerales</taxon>
        <taxon>Isosphaeraceae</taxon>
        <taxon>Singulisphaera</taxon>
    </lineage>
</organism>
<protein>
    <submittedName>
        <fullName evidence="7">PVC-type heme-binding CxxCH protein</fullName>
    </submittedName>
</protein>
<accession>A0AAU7C8H9</accession>
<dbReference type="Gene3D" id="1.25.10.10">
    <property type="entry name" value="Leucine-rich Repeat Variant"/>
    <property type="match status" value="1"/>
</dbReference>
<dbReference type="InterPro" id="IPR011041">
    <property type="entry name" value="Quinoprot_gluc/sorb_DH_b-prop"/>
</dbReference>
<dbReference type="Gene3D" id="2.120.10.30">
    <property type="entry name" value="TolB, C-terminal domain"/>
    <property type="match status" value="2"/>
</dbReference>
<gene>
    <name evidence="7" type="ORF">V5E97_24295</name>
</gene>
<dbReference type="InterPro" id="IPR013428">
    <property type="entry name" value="Membrane-bound_put_N"/>
</dbReference>
<name>A0AAU7C8H9_9BACT</name>
<dbReference type="GO" id="GO:0020037">
    <property type="term" value="F:heme binding"/>
    <property type="evidence" value="ECO:0007669"/>
    <property type="project" value="InterPro"/>
</dbReference>
<dbReference type="NCBIfam" id="TIGR02604">
    <property type="entry name" value="Piru_Ver_Nterm"/>
    <property type="match status" value="1"/>
</dbReference>
<dbReference type="Gene3D" id="1.10.760.10">
    <property type="entry name" value="Cytochrome c-like domain"/>
    <property type="match status" value="1"/>
</dbReference>
<evidence type="ECO:0000259" key="6">
    <source>
        <dbReference type="PROSITE" id="PS51007"/>
    </source>
</evidence>
<dbReference type="Pfam" id="PF00034">
    <property type="entry name" value="Cytochrom_C"/>
    <property type="match status" value="1"/>
</dbReference>
<feature type="signal peptide" evidence="5">
    <location>
        <begin position="1"/>
        <end position="23"/>
    </location>
</feature>
<keyword evidence="3 4" id="KW-0408">Iron</keyword>
<sequence length="954" mass="102655">MLRHFPAALVVSAAFALPLTARADGPPTPREELAAMRLADPALAIELVASEPAIVSPVAMAWDEFGRLFVVEMTDYPTALTGGRVKRLEDRDGDGRYEHATVFAENLHYPSGVMAWNGGVLVTAAPDLLYFKDNDGDGKADVRKVILTGFGEGNQQLRVNSPSWGLDNWVYLANGRSGGAIRRPEDPPSKAVSIPRNDLRVKPGTGAFEPVAGFSQFGLPRDDWGDRFPSWNTVPLRHIVLEDRPLSRNPSPAEILDLSDGGRIYSLAPSQRRFNAETVAFFNATCGPTIYRGDLLGANYGGHAFVCEPLGSVVHHRRLDPEGPTFVARRVEQGREFVASTHPWFRPVNLATGPDGALYLADFCRAWVEHPAFVPENLRQSVDFREGHERGRIWRIAPRESSGKDEHRPHLPLKAETSGLVAMLADPNGWCRDTAQRLLVERQDKNAVGPLRTLAKASPSPLGRVHALWTLDGLGSLDPETLRAGLRADDPHVREQAARLTMSQAAEYVPELATLADDRDVRVRLRAAVALAGVDTDSAREALARIAARDGDSPWAASAILGGVGENPSRFLDTLADRQPAWLNAPTSAQARFLTRLAALIGERNDGPEIETLLDRVAGTPGEPAAFALLQGLSQGQVRLKTPRLDWTGAGVKKVEPVLAAAGPAASDPSRPAWVRGLALELLLAVRPAASRPLLAALLEPDQPTELQAVAAHGVARAADPTLVATLFEGWDRYALAARRVMIGGFASTTDLAGRLLTAVEKGEVPAVEVDPATREALRLLPDPKFHTRVEALFPTSTNADRRDVIRRYEPALSLSGDASRGRALFGKNCQTCHARNGQGAKVGPDLISVAGRPAADLLVAILDPAREAAPDGLGVIVVTTLGQTLTGLLAEETPAAIRLRRAEGVEDVIPRGEIEALRPTGRSLMPDGLEQVLTPQEIADVIAFLRSAPDAAP</sequence>
<evidence type="ECO:0000256" key="2">
    <source>
        <dbReference type="ARBA" id="ARBA00022723"/>
    </source>
</evidence>
<feature type="chain" id="PRO_5043739183" evidence="5">
    <location>
        <begin position="24"/>
        <end position="954"/>
    </location>
</feature>
<dbReference type="InterPro" id="IPR011042">
    <property type="entry name" value="6-blade_b-propeller_TolB-like"/>
</dbReference>
<keyword evidence="5" id="KW-0732">Signal</keyword>
<dbReference type="InterPro" id="IPR055557">
    <property type="entry name" value="DUF7133"/>
</dbReference>
<dbReference type="InterPro" id="IPR011989">
    <property type="entry name" value="ARM-like"/>
</dbReference>
<dbReference type="SUPFAM" id="SSF50952">
    <property type="entry name" value="Soluble quinoprotein glucose dehydrogenase"/>
    <property type="match status" value="1"/>
</dbReference>
<dbReference type="PROSITE" id="PS51007">
    <property type="entry name" value="CYTC"/>
    <property type="match status" value="1"/>
</dbReference>
<feature type="domain" description="Cytochrome c" evidence="6">
    <location>
        <begin position="817"/>
        <end position="950"/>
    </location>
</feature>
<dbReference type="RefSeq" id="WP_406694179.1">
    <property type="nucleotide sequence ID" value="NZ_CP155447.1"/>
</dbReference>
<dbReference type="GO" id="GO:0046872">
    <property type="term" value="F:metal ion binding"/>
    <property type="evidence" value="ECO:0007669"/>
    <property type="project" value="UniProtKB-KW"/>
</dbReference>
<dbReference type="PANTHER" id="PTHR33546">
    <property type="entry name" value="LARGE, MULTIFUNCTIONAL SECRETED PROTEIN-RELATED"/>
    <property type="match status" value="1"/>
</dbReference>
<evidence type="ECO:0000256" key="5">
    <source>
        <dbReference type="SAM" id="SignalP"/>
    </source>
</evidence>
<dbReference type="InterPro" id="IPR009056">
    <property type="entry name" value="Cyt_c-like_dom"/>
</dbReference>
<dbReference type="NCBIfam" id="TIGR02603">
    <property type="entry name" value="CxxCH_TIGR02603"/>
    <property type="match status" value="1"/>
</dbReference>
<dbReference type="InterPro" id="IPR016024">
    <property type="entry name" value="ARM-type_fold"/>
</dbReference>
<evidence type="ECO:0000256" key="3">
    <source>
        <dbReference type="ARBA" id="ARBA00023004"/>
    </source>
</evidence>
<dbReference type="EMBL" id="CP155447">
    <property type="protein sequence ID" value="XBH01466.1"/>
    <property type="molecule type" value="Genomic_DNA"/>
</dbReference>
<dbReference type="PANTHER" id="PTHR33546:SF1">
    <property type="entry name" value="LARGE, MULTIFUNCTIONAL SECRETED PROTEIN"/>
    <property type="match status" value="1"/>
</dbReference>
<dbReference type="InterPro" id="IPR013427">
    <property type="entry name" value="Haem-bd_dom_put"/>
</dbReference>
<dbReference type="AlphaFoldDB" id="A0AAU7C8H9"/>
<reference evidence="7" key="1">
    <citation type="submission" date="2024-05" db="EMBL/GenBank/DDBJ databases">
        <title>Planctomycetes of the genus Singulisphaera possess chitinolytic capabilities.</title>
        <authorList>
            <person name="Ivanova A."/>
        </authorList>
    </citation>
    <scope>NUCLEOTIDE SEQUENCE</scope>
    <source>
        <strain evidence="7">Ch08T</strain>
    </source>
</reference>
<proteinExistence type="predicted"/>
<evidence type="ECO:0000256" key="1">
    <source>
        <dbReference type="ARBA" id="ARBA00022617"/>
    </source>
</evidence>
<dbReference type="SUPFAM" id="SSF46626">
    <property type="entry name" value="Cytochrome c"/>
    <property type="match status" value="1"/>
</dbReference>
<keyword evidence="2 4" id="KW-0479">Metal-binding</keyword>
<dbReference type="InterPro" id="IPR036909">
    <property type="entry name" value="Cyt_c-like_dom_sf"/>
</dbReference>
<dbReference type="SUPFAM" id="SSF48371">
    <property type="entry name" value="ARM repeat"/>
    <property type="match status" value="1"/>
</dbReference>
<dbReference type="Pfam" id="PF23500">
    <property type="entry name" value="DUF7133"/>
    <property type="match status" value="1"/>
</dbReference>
<keyword evidence="1 4" id="KW-0349">Heme</keyword>
<evidence type="ECO:0000313" key="7">
    <source>
        <dbReference type="EMBL" id="XBH01466.1"/>
    </source>
</evidence>
<dbReference type="GO" id="GO:0009055">
    <property type="term" value="F:electron transfer activity"/>
    <property type="evidence" value="ECO:0007669"/>
    <property type="project" value="InterPro"/>
</dbReference>
<evidence type="ECO:0000256" key="4">
    <source>
        <dbReference type="PROSITE-ProRule" id="PRU00433"/>
    </source>
</evidence>